<name>A0ABV0S2M7_9TELE</name>
<feature type="transmembrane region" description="Helical" evidence="1">
    <location>
        <begin position="15"/>
        <end position="36"/>
    </location>
</feature>
<evidence type="ECO:0000313" key="2">
    <source>
        <dbReference type="EMBL" id="MEQ2214802.1"/>
    </source>
</evidence>
<proteinExistence type="predicted"/>
<dbReference type="Proteomes" id="UP001434883">
    <property type="component" value="Unassembled WGS sequence"/>
</dbReference>
<keyword evidence="1" id="KW-0812">Transmembrane</keyword>
<dbReference type="EMBL" id="JAHRIN010067660">
    <property type="protein sequence ID" value="MEQ2214802.1"/>
    <property type="molecule type" value="Genomic_DNA"/>
</dbReference>
<feature type="non-terminal residue" evidence="2">
    <location>
        <position position="1"/>
    </location>
</feature>
<sequence length="60" mass="6486">EFTGAVHDSSLTTRLLLASLIHVCTESLLHLCIFFFSPCRCLVGNMNANAGCAMQVLAPF</sequence>
<comment type="caution">
    <text evidence="2">The sequence shown here is derived from an EMBL/GenBank/DDBJ whole genome shotgun (WGS) entry which is preliminary data.</text>
</comment>
<gene>
    <name evidence="2" type="ORF">XENOCAPTIV_020489</name>
</gene>
<keyword evidence="1" id="KW-1133">Transmembrane helix</keyword>
<evidence type="ECO:0000313" key="3">
    <source>
        <dbReference type="Proteomes" id="UP001434883"/>
    </source>
</evidence>
<accession>A0ABV0S2M7</accession>
<reference evidence="2 3" key="1">
    <citation type="submission" date="2021-06" db="EMBL/GenBank/DDBJ databases">
        <authorList>
            <person name="Palmer J.M."/>
        </authorList>
    </citation>
    <scope>NUCLEOTIDE SEQUENCE [LARGE SCALE GENOMIC DNA]</scope>
    <source>
        <strain evidence="2 3">XC_2019</strain>
        <tissue evidence="2">Muscle</tissue>
    </source>
</reference>
<organism evidence="2 3">
    <name type="scientific">Xenoophorus captivus</name>
    <dbReference type="NCBI Taxonomy" id="1517983"/>
    <lineage>
        <taxon>Eukaryota</taxon>
        <taxon>Metazoa</taxon>
        <taxon>Chordata</taxon>
        <taxon>Craniata</taxon>
        <taxon>Vertebrata</taxon>
        <taxon>Euteleostomi</taxon>
        <taxon>Actinopterygii</taxon>
        <taxon>Neopterygii</taxon>
        <taxon>Teleostei</taxon>
        <taxon>Neoteleostei</taxon>
        <taxon>Acanthomorphata</taxon>
        <taxon>Ovalentaria</taxon>
        <taxon>Atherinomorphae</taxon>
        <taxon>Cyprinodontiformes</taxon>
        <taxon>Goodeidae</taxon>
        <taxon>Xenoophorus</taxon>
    </lineage>
</organism>
<evidence type="ECO:0000256" key="1">
    <source>
        <dbReference type="SAM" id="Phobius"/>
    </source>
</evidence>
<keyword evidence="1" id="KW-0472">Membrane</keyword>
<keyword evidence="3" id="KW-1185">Reference proteome</keyword>
<protein>
    <submittedName>
        <fullName evidence="2">Uncharacterized protein</fullName>
    </submittedName>
</protein>